<name>A0A4Z1E0H8_9MICO</name>
<dbReference type="Proteomes" id="UP000297318">
    <property type="component" value="Unassembled WGS sequence"/>
</dbReference>
<dbReference type="InterPro" id="IPR018723">
    <property type="entry name" value="DUF2254_membrane"/>
</dbReference>
<evidence type="ECO:0000313" key="3">
    <source>
        <dbReference type="Proteomes" id="UP000297318"/>
    </source>
</evidence>
<reference evidence="2 3" key="1">
    <citation type="submission" date="2018-11" db="EMBL/GenBank/DDBJ databases">
        <title>Complete genome sequencing of the Actinobacteria Serinibacter sp. K3-2.</title>
        <authorList>
            <person name="Rakitin A.L."/>
            <person name="Beletsky A.V."/>
            <person name="Mardanov A.V."/>
            <person name="Ravin N.V."/>
            <person name="Gromova A.S."/>
            <person name="Filippova S.N."/>
            <person name="Gal'Chenko V.F."/>
        </authorList>
    </citation>
    <scope>NUCLEOTIDE SEQUENCE [LARGE SCALE GENOMIC DNA]</scope>
    <source>
        <strain evidence="2 3">K3-2</strain>
    </source>
</reference>
<evidence type="ECO:0008006" key="4">
    <source>
        <dbReference type="Google" id="ProtNLM"/>
    </source>
</evidence>
<feature type="transmembrane region" description="Helical" evidence="1">
    <location>
        <begin position="96"/>
        <end position="119"/>
    </location>
</feature>
<dbReference type="AlphaFoldDB" id="A0A4Z1E0H8"/>
<feature type="transmembrane region" description="Helical" evidence="1">
    <location>
        <begin position="125"/>
        <end position="146"/>
    </location>
</feature>
<keyword evidence="1" id="KW-0812">Transmembrane</keyword>
<keyword evidence="3" id="KW-1185">Reference proteome</keyword>
<dbReference type="EMBL" id="RHPJ01000002">
    <property type="protein sequence ID" value="TGO05384.1"/>
    <property type="molecule type" value="Genomic_DNA"/>
</dbReference>
<feature type="transmembrane region" description="Helical" evidence="1">
    <location>
        <begin position="46"/>
        <end position="75"/>
    </location>
</feature>
<protein>
    <recommendedName>
        <fullName evidence="4">DUF2254 domain-containing protein</fullName>
    </recommendedName>
</protein>
<comment type="caution">
    <text evidence="2">The sequence shown here is derived from an EMBL/GenBank/DDBJ whole genome shotgun (WGS) entry which is preliminary data.</text>
</comment>
<organism evidence="2 3">
    <name type="scientific">Serinibacter arcticus</name>
    <dbReference type="NCBI Taxonomy" id="1655435"/>
    <lineage>
        <taxon>Bacteria</taxon>
        <taxon>Bacillati</taxon>
        <taxon>Actinomycetota</taxon>
        <taxon>Actinomycetes</taxon>
        <taxon>Micrococcales</taxon>
        <taxon>Beutenbergiaceae</taxon>
        <taxon>Serinibacter</taxon>
    </lineage>
</organism>
<proteinExistence type="predicted"/>
<sequence length="420" mass="44309">MVRFSRAIWVRAGLFTLAGVVLALLAPVVGRYAPASATLDLGQDAVATILQIIATAMLTVTTFSVTAMVSSLTGAAGTTTPRAVTLLAEDRTTQTALATFLGAFAFAIVGIVALATQYYDETARIVLFVGTLVVIVVVVVTLLRWIAHLVRFGRHSDVLDRVEERACAVVTQYRRQPRSGGAAEVPVPAGAVAVTAGSAGFVTHVDVGRLQRWAGDGGHRVHVRSLPGALIGSASVIAHVVTDEPGDGSEDVARAVRAAFAVERHRTYEQDPRLGVVALGEVASRALSPATNDPGSAIDALASLHRVLESYLGEATDAEMRAAAVEHDRVHVPVVTLDQLLDDAFVPIGRDGAALVEVMVWLQHVIEMLLRLAQGPDAQALRDLSLDAEERAVAATTSERDVAKVRRAARAARAARAEPS</sequence>
<keyword evidence="1" id="KW-0472">Membrane</keyword>
<accession>A0A4Z1E0H8</accession>
<evidence type="ECO:0000313" key="2">
    <source>
        <dbReference type="EMBL" id="TGO05384.1"/>
    </source>
</evidence>
<dbReference type="Pfam" id="PF10011">
    <property type="entry name" value="DUF2254"/>
    <property type="match status" value="1"/>
</dbReference>
<gene>
    <name evidence="2" type="ORF">SERN_1388</name>
</gene>
<keyword evidence="1" id="KW-1133">Transmembrane helix</keyword>
<evidence type="ECO:0000256" key="1">
    <source>
        <dbReference type="SAM" id="Phobius"/>
    </source>
</evidence>